<keyword evidence="2" id="KW-1185">Reference proteome</keyword>
<evidence type="ECO:0000313" key="2">
    <source>
        <dbReference type="Proteomes" id="UP000800036"/>
    </source>
</evidence>
<organism evidence="1 2">
    <name type="scientific">Bimuria novae-zelandiae CBS 107.79</name>
    <dbReference type="NCBI Taxonomy" id="1447943"/>
    <lineage>
        <taxon>Eukaryota</taxon>
        <taxon>Fungi</taxon>
        <taxon>Dikarya</taxon>
        <taxon>Ascomycota</taxon>
        <taxon>Pezizomycotina</taxon>
        <taxon>Dothideomycetes</taxon>
        <taxon>Pleosporomycetidae</taxon>
        <taxon>Pleosporales</taxon>
        <taxon>Massarineae</taxon>
        <taxon>Didymosphaeriaceae</taxon>
        <taxon>Bimuria</taxon>
    </lineage>
</organism>
<accession>A0A6A5UK94</accession>
<dbReference type="OrthoDB" id="3794829at2759"/>
<evidence type="ECO:0000313" key="1">
    <source>
        <dbReference type="EMBL" id="KAF1965341.1"/>
    </source>
</evidence>
<dbReference type="Proteomes" id="UP000800036">
    <property type="component" value="Unassembled WGS sequence"/>
</dbReference>
<sequence length="130" mass="14331">MCNYYKKLFTCTHISNTLVERCRPACAPNTPTCAPTHHDDPATWDASLITHARTSIFACFECLKAEAYAERNASISTAAAAEKDPVKRAEMMKAVDVYAVKAAKAVKAEGKAKLEAVKEWNWKKEADVPP</sequence>
<protein>
    <submittedName>
        <fullName evidence="1">Uncharacterized protein</fullName>
    </submittedName>
</protein>
<name>A0A6A5UK94_9PLEO</name>
<gene>
    <name evidence="1" type="ORF">BU23DRAFT_627769</name>
</gene>
<reference evidence="1" key="1">
    <citation type="journal article" date="2020" name="Stud. Mycol.">
        <title>101 Dothideomycetes genomes: a test case for predicting lifestyles and emergence of pathogens.</title>
        <authorList>
            <person name="Haridas S."/>
            <person name="Albert R."/>
            <person name="Binder M."/>
            <person name="Bloem J."/>
            <person name="Labutti K."/>
            <person name="Salamov A."/>
            <person name="Andreopoulos B."/>
            <person name="Baker S."/>
            <person name="Barry K."/>
            <person name="Bills G."/>
            <person name="Bluhm B."/>
            <person name="Cannon C."/>
            <person name="Castanera R."/>
            <person name="Culley D."/>
            <person name="Daum C."/>
            <person name="Ezra D."/>
            <person name="Gonzalez J."/>
            <person name="Henrissat B."/>
            <person name="Kuo A."/>
            <person name="Liang C."/>
            <person name="Lipzen A."/>
            <person name="Lutzoni F."/>
            <person name="Magnuson J."/>
            <person name="Mondo S."/>
            <person name="Nolan M."/>
            <person name="Ohm R."/>
            <person name="Pangilinan J."/>
            <person name="Park H.-J."/>
            <person name="Ramirez L."/>
            <person name="Alfaro M."/>
            <person name="Sun H."/>
            <person name="Tritt A."/>
            <person name="Yoshinaga Y."/>
            <person name="Zwiers L.-H."/>
            <person name="Turgeon B."/>
            <person name="Goodwin S."/>
            <person name="Spatafora J."/>
            <person name="Crous P."/>
            <person name="Grigoriev I."/>
        </authorList>
    </citation>
    <scope>NUCLEOTIDE SEQUENCE</scope>
    <source>
        <strain evidence="1">CBS 107.79</strain>
    </source>
</reference>
<proteinExistence type="predicted"/>
<dbReference type="AlphaFoldDB" id="A0A6A5UK94"/>
<dbReference type="EMBL" id="ML976764">
    <property type="protein sequence ID" value="KAF1965341.1"/>
    <property type="molecule type" value="Genomic_DNA"/>
</dbReference>